<evidence type="ECO:0000256" key="6">
    <source>
        <dbReference type="ARBA" id="ARBA00050557"/>
    </source>
</evidence>
<dbReference type="Gene3D" id="3.30.360.10">
    <property type="entry name" value="Dihydrodipicolinate Reductase, domain 2"/>
    <property type="match status" value="1"/>
</dbReference>
<dbReference type="CDD" id="cd23934">
    <property type="entry name" value="AGPR_1_C"/>
    <property type="match status" value="1"/>
</dbReference>
<keyword evidence="3 7" id="KW-0028">Amino-acid biosynthesis</keyword>
<comment type="pathway">
    <text evidence="1 7">Amino-acid biosynthesis; L-arginine biosynthesis; N(2)-acetyl-L-ornithine from L-glutamate: step 3/4.</text>
</comment>
<dbReference type="Proteomes" id="UP000070520">
    <property type="component" value="Unassembled WGS sequence"/>
</dbReference>
<dbReference type="UniPathway" id="UPA00068">
    <property type="reaction ID" value="UER00108"/>
</dbReference>
<dbReference type="GO" id="GO:0051287">
    <property type="term" value="F:NAD binding"/>
    <property type="evidence" value="ECO:0007669"/>
    <property type="project" value="InterPro"/>
</dbReference>
<dbReference type="PANTHER" id="PTHR32338">
    <property type="entry name" value="N-ACETYL-GAMMA-GLUTAMYL-PHOSPHATE REDUCTASE, CHLOROPLASTIC-RELATED-RELATED"/>
    <property type="match status" value="1"/>
</dbReference>
<comment type="subcellular location">
    <subcellularLocation>
        <location evidence="7">Cytoplasm</location>
    </subcellularLocation>
</comment>
<dbReference type="Pfam" id="PF01118">
    <property type="entry name" value="Semialdhyde_dh"/>
    <property type="match status" value="1"/>
</dbReference>
<comment type="similarity">
    <text evidence="7">Belongs to the NAGSA dehydrogenase family. Type 1 subfamily.</text>
</comment>
<keyword evidence="7" id="KW-0963">Cytoplasm</keyword>
<protein>
    <recommendedName>
        <fullName evidence="7">N-acetyl-gamma-glutamyl-phosphate reductase</fullName>
        <shortName evidence="7">AGPR</shortName>
        <ecNumber evidence="7">1.2.1.38</ecNumber>
    </recommendedName>
    <alternativeName>
        <fullName evidence="7">N-acetyl-glutamate semialdehyde dehydrogenase</fullName>
        <shortName evidence="7">NAGSA dehydrogenase</shortName>
    </alternativeName>
</protein>
<name>A0A133V215_9EURY</name>
<dbReference type="InterPro" id="IPR050085">
    <property type="entry name" value="AGPR"/>
</dbReference>
<evidence type="ECO:0000256" key="1">
    <source>
        <dbReference type="ARBA" id="ARBA00004862"/>
    </source>
</evidence>
<evidence type="ECO:0000256" key="4">
    <source>
        <dbReference type="ARBA" id="ARBA00022857"/>
    </source>
</evidence>
<dbReference type="FunFam" id="3.30.360.10:FF:000014">
    <property type="entry name" value="N-acetyl-gamma-glutamyl-phosphate reductase"/>
    <property type="match status" value="1"/>
</dbReference>
<evidence type="ECO:0000256" key="2">
    <source>
        <dbReference type="ARBA" id="ARBA00022571"/>
    </source>
</evidence>
<evidence type="ECO:0000259" key="8">
    <source>
        <dbReference type="SMART" id="SM00859"/>
    </source>
</evidence>
<feature type="active site" evidence="7">
    <location>
        <position position="148"/>
    </location>
</feature>
<dbReference type="PATRIC" id="fig|1698272.3.peg.272"/>
<evidence type="ECO:0000313" key="10">
    <source>
        <dbReference type="Proteomes" id="UP000070520"/>
    </source>
</evidence>
<proteinExistence type="inferred from homology"/>
<keyword evidence="4 7" id="KW-0521">NADP</keyword>
<evidence type="ECO:0000313" key="9">
    <source>
        <dbReference type="EMBL" id="KXB00479.1"/>
    </source>
</evidence>
<dbReference type="Gene3D" id="3.40.50.720">
    <property type="entry name" value="NAD(P)-binding Rossmann-like Domain"/>
    <property type="match status" value="1"/>
</dbReference>
<dbReference type="SMART" id="SM00859">
    <property type="entry name" value="Semialdhyde_dh"/>
    <property type="match status" value="1"/>
</dbReference>
<organism evidence="9 10">
    <name type="scientific">candidate division MSBL1 archaeon SCGC-AAA261C02</name>
    <dbReference type="NCBI Taxonomy" id="1698272"/>
    <lineage>
        <taxon>Archaea</taxon>
        <taxon>Methanobacteriati</taxon>
        <taxon>Methanobacteriota</taxon>
        <taxon>candidate division MSBL1</taxon>
    </lineage>
</organism>
<keyword evidence="10" id="KW-1185">Reference proteome</keyword>
<comment type="function">
    <text evidence="7">Catalyzes the NADPH-dependent reduction of N-acetyl-5-glutamyl phosphate to yield N-acetyl-L-glutamate 5-semialdehyde.</text>
</comment>
<dbReference type="PANTHER" id="PTHR32338:SF10">
    <property type="entry name" value="N-ACETYL-GAMMA-GLUTAMYL-PHOSPHATE REDUCTASE, CHLOROPLASTIC-RELATED"/>
    <property type="match status" value="1"/>
</dbReference>
<reference evidence="9 10" key="1">
    <citation type="journal article" date="2016" name="Sci. Rep.">
        <title>Metabolic traits of an uncultured archaeal lineage -MSBL1- from brine pools of the Red Sea.</title>
        <authorList>
            <person name="Mwirichia R."/>
            <person name="Alam I."/>
            <person name="Rashid M."/>
            <person name="Vinu M."/>
            <person name="Ba-Alawi W."/>
            <person name="Anthony Kamau A."/>
            <person name="Kamanda Ngugi D."/>
            <person name="Goker M."/>
            <person name="Klenk H.P."/>
            <person name="Bajic V."/>
            <person name="Stingl U."/>
        </authorList>
    </citation>
    <scope>NUCLEOTIDE SEQUENCE [LARGE SCALE GENOMIC DNA]</scope>
    <source>
        <strain evidence="9">SCGC-AAA261C02</strain>
    </source>
</reference>
<dbReference type="EC" id="1.2.1.38" evidence="7"/>
<comment type="catalytic activity">
    <reaction evidence="6 7">
        <text>N-acetyl-L-glutamate 5-semialdehyde + phosphate + NADP(+) = N-acetyl-L-glutamyl 5-phosphate + NADPH + H(+)</text>
        <dbReference type="Rhea" id="RHEA:21588"/>
        <dbReference type="ChEBI" id="CHEBI:15378"/>
        <dbReference type="ChEBI" id="CHEBI:29123"/>
        <dbReference type="ChEBI" id="CHEBI:43474"/>
        <dbReference type="ChEBI" id="CHEBI:57783"/>
        <dbReference type="ChEBI" id="CHEBI:57936"/>
        <dbReference type="ChEBI" id="CHEBI:58349"/>
        <dbReference type="EC" id="1.2.1.38"/>
    </reaction>
</comment>
<gene>
    <name evidence="7" type="primary">argC</name>
    <name evidence="9" type="ORF">AKJ42_00450</name>
</gene>
<dbReference type="GO" id="GO:0070401">
    <property type="term" value="F:NADP+ binding"/>
    <property type="evidence" value="ECO:0007669"/>
    <property type="project" value="InterPro"/>
</dbReference>
<evidence type="ECO:0000256" key="5">
    <source>
        <dbReference type="ARBA" id="ARBA00023002"/>
    </source>
</evidence>
<feature type="domain" description="Semialdehyde dehydrogenase NAD-binding" evidence="8">
    <location>
        <begin position="4"/>
        <end position="140"/>
    </location>
</feature>
<dbReference type="InterPro" id="IPR000534">
    <property type="entry name" value="Semialdehyde_DH_NAD-bd"/>
</dbReference>
<dbReference type="GO" id="GO:0006526">
    <property type="term" value="P:L-arginine biosynthetic process"/>
    <property type="evidence" value="ECO:0007669"/>
    <property type="project" value="UniProtKB-UniRule"/>
</dbReference>
<evidence type="ECO:0000256" key="7">
    <source>
        <dbReference type="HAMAP-Rule" id="MF_00150"/>
    </source>
</evidence>
<dbReference type="Pfam" id="PF22698">
    <property type="entry name" value="Semialdhyde_dhC_1"/>
    <property type="match status" value="1"/>
</dbReference>
<sequence>MSVKVAIVGASGYTGGELLRLIINHGDAELLGVYGKKSVGQPVAELHPNLEGIIDLTIEEADYGKISGEADLVFTATPHGVAMKFVPEILDGGAKVIDLSADYRLDDPKVYEEYYVPHESPDLESVYGLPELYRKEIKKADLVANPGCYPTAAILELAPLLKEKLIDLDHILIDAKSGTSGAGAKPSKKLHHPNCGENILAYNAATHRHAPEIDQELGKIAGEEIGTHFTPHLIPVVRGIFSTSHVFLRESSDEGKILDLYRGFYQDEPFVRVLEDLPQTGSVLGSNYCDIGIELDEGTERLIIGAAIDNLVKGASGQAIQNMNMMLGLDEAEGLRGVGLWP</sequence>
<dbReference type="SUPFAM" id="SSF51735">
    <property type="entry name" value="NAD(P)-binding Rossmann-fold domains"/>
    <property type="match status" value="1"/>
</dbReference>
<accession>A0A133V215</accession>
<dbReference type="InterPro" id="IPR036291">
    <property type="entry name" value="NAD(P)-bd_dom_sf"/>
</dbReference>
<dbReference type="GO" id="GO:0003942">
    <property type="term" value="F:N-acetyl-gamma-glutamyl-phosphate reductase activity"/>
    <property type="evidence" value="ECO:0007669"/>
    <property type="project" value="UniProtKB-UniRule"/>
</dbReference>
<dbReference type="InterPro" id="IPR058924">
    <property type="entry name" value="AGPR_dimerisation_dom"/>
</dbReference>
<evidence type="ECO:0000256" key="3">
    <source>
        <dbReference type="ARBA" id="ARBA00022605"/>
    </source>
</evidence>
<dbReference type="SUPFAM" id="SSF55347">
    <property type="entry name" value="Glyceraldehyde-3-phosphate dehydrogenase-like, C-terminal domain"/>
    <property type="match status" value="1"/>
</dbReference>
<dbReference type="AlphaFoldDB" id="A0A133V215"/>
<dbReference type="EMBL" id="LHXW01000003">
    <property type="protein sequence ID" value="KXB00479.1"/>
    <property type="molecule type" value="Genomic_DNA"/>
</dbReference>
<dbReference type="InterPro" id="IPR000706">
    <property type="entry name" value="AGPR_type-1"/>
</dbReference>
<keyword evidence="5 7" id="KW-0560">Oxidoreductase</keyword>
<dbReference type="CDD" id="cd17895">
    <property type="entry name" value="AGPR_1_N"/>
    <property type="match status" value="1"/>
</dbReference>
<comment type="caution">
    <text evidence="9">The sequence shown here is derived from an EMBL/GenBank/DDBJ whole genome shotgun (WGS) entry which is preliminary data.</text>
</comment>
<keyword evidence="2 7" id="KW-0055">Arginine biosynthesis</keyword>
<dbReference type="GO" id="GO:0005737">
    <property type="term" value="C:cytoplasm"/>
    <property type="evidence" value="ECO:0007669"/>
    <property type="project" value="UniProtKB-SubCell"/>
</dbReference>
<dbReference type="NCBIfam" id="TIGR01850">
    <property type="entry name" value="argC"/>
    <property type="match status" value="1"/>
</dbReference>
<dbReference type="HAMAP" id="MF_00150">
    <property type="entry name" value="ArgC_type1"/>
    <property type="match status" value="1"/>
</dbReference>